<dbReference type="FunFam" id="3.30.980.10:FF:000004">
    <property type="entry name" value="Alanine--tRNA ligase, cytoplasmic"/>
    <property type="match status" value="1"/>
</dbReference>
<dbReference type="AlphaFoldDB" id="A0A7G3AAV5"/>
<dbReference type="Pfam" id="PF01411">
    <property type="entry name" value="tRNA-synt_2c"/>
    <property type="match status" value="1"/>
</dbReference>
<feature type="binding site" evidence="15">
    <location>
        <position position="728"/>
    </location>
    <ligand>
        <name>Zn(2+)</name>
        <dbReference type="ChEBI" id="CHEBI:29105"/>
    </ligand>
</feature>
<dbReference type="Gene3D" id="3.30.930.10">
    <property type="entry name" value="Bira Bifunctional Protein, Domain 2"/>
    <property type="match status" value="1"/>
</dbReference>
<dbReference type="Gene3D" id="2.40.30.130">
    <property type="match status" value="1"/>
</dbReference>
<dbReference type="InterPro" id="IPR045864">
    <property type="entry name" value="aa-tRNA-synth_II/BPL/LPL"/>
</dbReference>
<evidence type="ECO:0000256" key="8">
    <source>
        <dbReference type="ARBA" id="ARBA00022833"/>
    </source>
</evidence>
<keyword evidence="4 15" id="KW-0820">tRNA-binding</keyword>
<evidence type="ECO:0000256" key="1">
    <source>
        <dbReference type="ARBA" id="ARBA00008429"/>
    </source>
</evidence>
<dbReference type="GO" id="GO:0005739">
    <property type="term" value="C:mitochondrion"/>
    <property type="evidence" value="ECO:0007669"/>
    <property type="project" value="TreeGrafter"/>
</dbReference>
<evidence type="ECO:0000256" key="13">
    <source>
        <dbReference type="ARBA" id="ARBA00032577"/>
    </source>
</evidence>
<protein>
    <recommendedName>
        <fullName evidence="3">Alanine--tRNA ligase</fullName>
        <ecNumber evidence="2">6.1.1.7</ecNumber>
    </recommendedName>
    <alternativeName>
        <fullName evidence="13">Alanyl-tRNA synthetase</fullName>
    </alternativeName>
</protein>
<evidence type="ECO:0000256" key="14">
    <source>
        <dbReference type="ARBA" id="ARBA00048300"/>
    </source>
</evidence>
<keyword evidence="6 15" id="KW-0479">Metal-binding</keyword>
<keyword evidence="5 15" id="KW-0436">Ligase</keyword>
<dbReference type="HAMAP" id="MF_00036_B">
    <property type="entry name" value="Ala_tRNA_synth_B"/>
    <property type="match status" value="1"/>
</dbReference>
<dbReference type="GO" id="GO:0006419">
    <property type="term" value="P:alanyl-tRNA aminoacylation"/>
    <property type="evidence" value="ECO:0007669"/>
    <property type="project" value="InterPro"/>
</dbReference>
<dbReference type="SUPFAM" id="SSF55681">
    <property type="entry name" value="Class II aaRS and biotin synthetases"/>
    <property type="match status" value="1"/>
</dbReference>
<dbReference type="GO" id="GO:0005524">
    <property type="term" value="F:ATP binding"/>
    <property type="evidence" value="ECO:0007669"/>
    <property type="project" value="UniProtKB-UniRule"/>
</dbReference>
<keyword evidence="12 15" id="KW-0030">Aminoacyl-tRNA synthetase</keyword>
<dbReference type="SUPFAM" id="SSF50447">
    <property type="entry name" value="Translation proteins"/>
    <property type="match status" value="1"/>
</dbReference>
<feature type="binding site" evidence="15">
    <location>
        <position position="724"/>
    </location>
    <ligand>
        <name>Zn(2+)</name>
        <dbReference type="ChEBI" id="CHEBI:29105"/>
    </ligand>
</feature>
<dbReference type="InterPro" id="IPR018165">
    <property type="entry name" value="Ala-tRNA-synth_IIc_core"/>
</dbReference>
<dbReference type="GO" id="GO:0000049">
    <property type="term" value="F:tRNA binding"/>
    <property type="evidence" value="ECO:0007669"/>
    <property type="project" value="UniProtKB-KW"/>
</dbReference>
<dbReference type="Gene3D" id="3.10.310.40">
    <property type="match status" value="1"/>
</dbReference>
<keyword evidence="8 15" id="KW-0862">Zinc</keyword>
<keyword evidence="11 15" id="KW-0648">Protein biosynthesis</keyword>
<evidence type="ECO:0000256" key="2">
    <source>
        <dbReference type="ARBA" id="ARBA00013168"/>
    </source>
</evidence>
<dbReference type="PROSITE" id="PS50860">
    <property type="entry name" value="AA_TRNA_LIGASE_II_ALA"/>
    <property type="match status" value="1"/>
</dbReference>
<dbReference type="InterPro" id="IPR018164">
    <property type="entry name" value="Ala-tRNA-synth_IIc_N"/>
</dbReference>
<evidence type="ECO:0000256" key="11">
    <source>
        <dbReference type="ARBA" id="ARBA00022917"/>
    </source>
</evidence>
<keyword evidence="9 15" id="KW-0067">ATP-binding</keyword>
<evidence type="ECO:0000259" key="16">
    <source>
        <dbReference type="PROSITE" id="PS50860"/>
    </source>
</evidence>
<evidence type="ECO:0000256" key="5">
    <source>
        <dbReference type="ARBA" id="ARBA00022598"/>
    </source>
</evidence>
<dbReference type="SUPFAM" id="SSF101353">
    <property type="entry name" value="Putative anticodon-binding domain of alanyl-tRNA synthetase (AlaRS)"/>
    <property type="match status" value="1"/>
</dbReference>
<accession>A0A7G3AAV5</accession>
<feature type="domain" description="Alanyl-transfer RNA synthetases family profile" evidence="16">
    <location>
        <begin position="5"/>
        <end position="767"/>
    </location>
</feature>
<dbReference type="VEuPathDB" id="VectorBase:LLONM1_006186"/>
<evidence type="ECO:0000256" key="9">
    <source>
        <dbReference type="ARBA" id="ARBA00022840"/>
    </source>
</evidence>
<sequence length="963" mass="107175">MDSTLTAKEIRQKFLDFFAEKEHIYVHSSSTIPMDDPTLLFANAGMNQFKPIFLGTANPKSDMAIWKRVANTQKCIRAGGKHNDLDDVGKDVYHHTFFEMLGNWSFGDYFKREICTWAWEFLTKRLGLPSERLYVTYFGGDAASGLEPDLECKEIWRELGVREEHILPGSMKDNFWEMGETGPCGPCSELHFDRIGGRSVPELVNMDDPDVLEIWNLVFIQFNREADATLKLLPKKHIDCGMGFERLVSVIQGKRSNYDTDIFMPIFDAIQAATGAPKYQGRVGAEDVDGVDMAYRVLADHARTITIALSDGGCPDNTGRGYVLRRILRRAVRFATEKLNARPGMFAGLVETVVQLLGDTFPEIANNPQRIVDIINEEEQQFLKTLVRGRNLLNRTIAKLGDAKIVPGDVAWRLYDTFGFPVDLTHLMAEEKGLSIDMEAYEVAKERAHVMSQGKEASKENVITLDVHALSELESRGVPTTDDSYKYKYERNPANEGEYIFHPCPNATILAIRRGQELVEEVQAGETAGLVLDKTYFYAESGGQIYDHGVLTKVGSDEGELFVEKVFNQGGYILHIGKVEGTLRVGDTVQLQIDEIRRRLTMNNHSATHALNHALIRVLGGVVNQKGSLVVPEKLRFDFNLDSGLTAEHVQAIEDIVNDYSRRNVRIYAKEASLALAKTIQGLRSVFDEVYPDPVRVISFEVPVDELEKDPGSGAGLKTSVEFCGGTHLHWAGHIGHFVVVTEESIARGIRRIVALTGPEADNALNRARIFAERADALKKLTDSGTNLSGTLKKIAQLQENVAQAVIPYVRKQELRNALNQLTKTVIEKRKRLQKETVTKCLEDLANLSENLPNDAKFVVVQLDVGEHEISIPKDILGKEQAKLTALPRLYLTLEPETGKVNAMAVVPNKGAGPLMANEWVTHVTGVFGGRAGGTPERAQGIFLAKISDVIQTAEEFATKKLN</sequence>
<dbReference type="PANTHER" id="PTHR11777">
    <property type="entry name" value="ALANYL-TRNA SYNTHETASE"/>
    <property type="match status" value="1"/>
</dbReference>
<dbReference type="SMART" id="SM00863">
    <property type="entry name" value="tRNA_SAD"/>
    <property type="match status" value="1"/>
</dbReference>
<evidence type="ECO:0000256" key="6">
    <source>
        <dbReference type="ARBA" id="ARBA00022723"/>
    </source>
</evidence>
<feature type="binding site" evidence="15">
    <location>
        <position position="609"/>
    </location>
    <ligand>
        <name>Zn(2+)</name>
        <dbReference type="ChEBI" id="CHEBI:29105"/>
    </ligand>
</feature>
<dbReference type="Pfam" id="PF07973">
    <property type="entry name" value="tRNA_SAD"/>
    <property type="match status" value="1"/>
</dbReference>
<dbReference type="InterPro" id="IPR012947">
    <property type="entry name" value="tRNA_SAD"/>
</dbReference>
<comment type="function">
    <text evidence="15">Catalyzes the attachment of alanine to tRNA(Ala) in a two-step reaction: alanine is first activated by ATP to form Ala-AMP and then transferred to the acceptor end of tRNA(Ala). Also edits incorrectly charged tRNA(Ala) via its editing domain.</text>
</comment>
<dbReference type="InterPro" id="IPR018162">
    <property type="entry name" value="Ala-tRNA-ligase_IIc_anticod-bd"/>
</dbReference>
<evidence type="ECO:0000256" key="4">
    <source>
        <dbReference type="ARBA" id="ARBA00022555"/>
    </source>
</evidence>
<dbReference type="InterPro" id="IPR009000">
    <property type="entry name" value="Transl_B-barrel_sf"/>
</dbReference>
<comment type="cofactor">
    <cofactor evidence="15">
        <name>Zn(2+)</name>
        <dbReference type="ChEBI" id="CHEBI:29105"/>
    </cofactor>
    <text evidence="15">Binds 1 zinc ion per subunit.</text>
</comment>
<evidence type="ECO:0000256" key="15">
    <source>
        <dbReference type="HAMAP-Rule" id="MF_03133"/>
    </source>
</evidence>
<dbReference type="CDD" id="cd00673">
    <property type="entry name" value="AlaRS_core"/>
    <property type="match status" value="1"/>
</dbReference>
<keyword evidence="10 15" id="KW-0694">RNA-binding</keyword>
<evidence type="ECO:0000313" key="17">
    <source>
        <dbReference type="EMBL" id="MBC1169237.1"/>
    </source>
</evidence>
<dbReference type="EMBL" id="GITU01000534">
    <property type="protein sequence ID" value="MBC1169237.1"/>
    <property type="molecule type" value="Transcribed_RNA"/>
</dbReference>
<evidence type="ECO:0000256" key="7">
    <source>
        <dbReference type="ARBA" id="ARBA00022741"/>
    </source>
</evidence>
<dbReference type="EC" id="6.1.1.7" evidence="2"/>
<dbReference type="GO" id="GO:0008270">
    <property type="term" value="F:zinc ion binding"/>
    <property type="evidence" value="ECO:0007669"/>
    <property type="project" value="UniProtKB-UniRule"/>
</dbReference>
<name>A0A7G3AAV5_LUTLO</name>
<organism evidence="17">
    <name type="scientific">Lutzomyia longipalpis</name>
    <name type="common">Sand fly</name>
    <dbReference type="NCBI Taxonomy" id="7200"/>
    <lineage>
        <taxon>Eukaryota</taxon>
        <taxon>Metazoa</taxon>
        <taxon>Ecdysozoa</taxon>
        <taxon>Arthropoda</taxon>
        <taxon>Hexapoda</taxon>
        <taxon>Insecta</taxon>
        <taxon>Pterygota</taxon>
        <taxon>Neoptera</taxon>
        <taxon>Endopterygota</taxon>
        <taxon>Diptera</taxon>
        <taxon>Nematocera</taxon>
        <taxon>Psychodoidea</taxon>
        <taxon>Psychodidae</taxon>
        <taxon>Lutzomyia</taxon>
        <taxon>Lutzomyia</taxon>
    </lineage>
</organism>
<dbReference type="Gene3D" id="3.30.980.10">
    <property type="entry name" value="Threonyl-trna Synthetase, Chain A, domain 2"/>
    <property type="match status" value="1"/>
</dbReference>
<comment type="catalytic activity">
    <reaction evidence="14 15">
        <text>tRNA(Ala) + L-alanine + ATP = L-alanyl-tRNA(Ala) + AMP + diphosphate</text>
        <dbReference type="Rhea" id="RHEA:12540"/>
        <dbReference type="Rhea" id="RHEA-COMP:9657"/>
        <dbReference type="Rhea" id="RHEA-COMP:9923"/>
        <dbReference type="ChEBI" id="CHEBI:30616"/>
        <dbReference type="ChEBI" id="CHEBI:33019"/>
        <dbReference type="ChEBI" id="CHEBI:57972"/>
        <dbReference type="ChEBI" id="CHEBI:78442"/>
        <dbReference type="ChEBI" id="CHEBI:78497"/>
        <dbReference type="ChEBI" id="CHEBI:456215"/>
        <dbReference type="EC" id="6.1.1.7"/>
    </reaction>
</comment>
<dbReference type="PANTHER" id="PTHR11777:SF9">
    <property type="entry name" value="ALANINE--TRNA LIGASE, CYTOPLASMIC"/>
    <property type="match status" value="1"/>
</dbReference>
<dbReference type="GO" id="GO:0004813">
    <property type="term" value="F:alanine-tRNA ligase activity"/>
    <property type="evidence" value="ECO:0007669"/>
    <property type="project" value="UniProtKB-UniRule"/>
</dbReference>
<comment type="domain">
    <text evidence="15">Consists of three domains; the N-terminal catalytic domain, the editing domain and the C-terminal C-Ala domain. The editing domain removes incorrectly charged amino acids, while the C-Ala domain, along with tRNA(Ala), serves as a bridge to cooperatively bring together the editing and aminoacylation centers thus stimulating deacylation of misacylated tRNAs.</text>
</comment>
<dbReference type="InterPro" id="IPR023033">
    <property type="entry name" value="Ala_tRNA_ligase_euk/bac"/>
</dbReference>
<comment type="subunit">
    <text evidence="15">Monomer.</text>
</comment>
<keyword evidence="7 15" id="KW-0547">Nucleotide-binding</keyword>
<feature type="binding site" evidence="15">
    <location>
        <position position="605"/>
    </location>
    <ligand>
        <name>Zn(2+)</name>
        <dbReference type="ChEBI" id="CHEBI:29105"/>
    </ligand>
</feature>
<reference evidence="17" key="1">
    <citation type="journal article" date="2020" name="BMC">
        <title>Leishmania infection induces a limited differential gene expression in the sand fly midgut.</title>
        <authorList>
            <person name="Coutinho-Abreu I.V."/>
            <person name="Serafim T.D."/>
            <person name="Meneses C."/>
            <person name="Kamhawi S."/>
            <person name="Oliveira F."/>
            <person name="Valenzuela J.G."/>
        </authorList>
    </citation>
    <scope>NUCLEOTIDE SEQUENCE</scope>
    <source>
        <strain evidence="17">Jacobina</strain>
        <tissue evidence="17">Midgut</tissue>
    </source>
</reference>
<proteinExistence type="inferred from homology"/>
<evidence type="ECO:0000256" key="10">
    <source>
        <dbReference type="ARBA" id="ARBA00022884"/>
    </source>
</evidence>
<dbReference type="InterPro" id="IPR050058">
    <property type="entry name" value="Ala-tRNA_ligase"/>
</dbReference>
<dbReference type="InterPro" id="IPR018163">
    <property type="entry name" value="Thr/Ala-tRNA-synth_IIc_edit"/>
</dbReference>
<dbReference type="FunFam" id="3.30.930.10:FF:000011">
    <property type="entry name" value="Alanine--tRNA ligase, cytoplasmic"/>
    <property type="match status" value="1"/>
</dbReference>
<evidence type="ECO:0000256" key="12">
    <source>
        <dbReference type="ARBA" id="ARBA00023146"/>
    </source>
</evidence>
<comment type="similarity">
    <text evidence="1">Belongs to the class-II aminoacyl-tRNA synthetase family. Alax-L subfamily.</text>
</comment>
<dbReference type="GO" id="GO:0002161">
    <property type="term" value="F:aminoacyl-tRNA deacylase activity"/>
    <property type="evidence" value="ECO:0007669"/>
    <property type="project" value="TreeGrafter"/>
</dbReference>
<dbReference type="SUPFAM" id="SSF55186">
    <property type="entry name" value="ThrRS/AlaRS common domain"/>
    <property type="match status" value="1"/>
</dbReference>
<dbReference type="InterPro" id="IPR002318">
    <property type="entry name" value="Ala-tRNA-lgiase_IIc"/>
</dbReference>
<dbReference type="NCBIfam" id="TIGR00344">
    <property type="entry name" value="alaS"/>
    <property type="match status" value="1"/>
</dbReference>
<dbReference type="PRINTS" id="PR00980">
    <property type="entry name" value="TRNASYNTHALA"/>
</dbReference>
<evidence type="ECO:0000256" key="3">
    <source>
        <dbReference type="ARBA" id="ARBA00017959"/>
    </source>
</evidence>